<reference evidence="3 4" key="1">
    <citation type="submission" date="2019-10" db="EMBL/GenBank/DDBJ databases">
        <title>The Genome Sequence of Clostridium tarantellae Isolated from Fish Brain.</title>
        <authorList>
            <person name="Bano L."/>
            <person name="Kiel M."/>
            <person name="Sales G."/>
            <person name="Doxey A.C."/>
            <person name="Mansfield M.J."/>
            <person name="Schiavone M."/>
            <person name="Rossetto O."/>
            <person name="Pirazzini M."/>
            <person name="Dobrindt U."/>
            <person name="Montecucco C."/>
        </authorList>
    </citation>
    <scope>NUCLEOTIDE SEQUENCE [LARGE SCALE GENOMIC DNA]</scope>
    <source>
        <strain evidence="3 4">DSM 3997</strain>
    </source>
</reference>
<dbReference type="Pfam" id="PF07501">
    <property type="entry name" value="G5"/>
    <property type="match status" value="1"/>
</dbReference>
<dbReference type="GO" id="GO:0009254">
    <property type="term" value="P:peptidoglycan turnover"/>
    <property type="evidence" value="ECO:0007669"/>
    <property type="project" value="InterPro"/>
</dbReference>
<name>A0A6I1MJ83_9CLOT</name>
<dbReference type="GO" id="GO:0004553">
    <property type="term" value="F:hydrolase activity, hydrolyzing O-glycosyl compounds"/>
    <property type="evidence" value="ECO:0007669"/>
    <property type="project" value="InterPro"/>
</dbReference>
<proteinExistence type="predicted"/>
<comment type="caution">
    <text evidence="3">The sequence shown here is derived from an EMBL/GenBank/DDBJ whole genome shotgun (WGS) entry which is preliminary data.</text>
</comment>
<feature type="domain" description="G5" evidence="2">
    <location>
        <begin position="148"/>
        <end position="228"/>
    </location>
</feature>
<dbReference type="Pfam" id="PF06725">
    <property type="entry name" value="3D"/>
    <property type="match status" value="1"/>
</dbReference>
<dbReference type="PANTHER" id="PTHR39160:SF4">
    <property type="entry name" value="RESUSCITATION-PROMOTING FACTOR RPFB"/>
    <property type="match status" value="1"/>
</dbReference>
<organism evidence="3 4">
    <name type="scientific">Clostridium tarantellae</name>
    <dbReference type="NCBI Taxonomy" id="39493"/>
    <lineage>
        <taxon>Bacteria</taxon>
        <taxon>Bacillati</taxon>
        <taxon>Bacillota</taxon>
        <taxon>Clostridia</taxon>
        <taxon>Eubacteriales</taxon>
        <taxon>Clostridiaceae</taxon>
        <taxon>Clostridium</taxon>
    </lineage>
</organism>
<evidence type="ECO:0000259" key="2">
    <source>
        <dbReference type="PROSITE" id="PS51109"/>
    </source>
</evidence>
<dbReference type="PANTHER" id="PTHR39160">
    <property type="entry name" value="CELL WALL-BINDING PROTEIN YOCH"/>
    <property type="match status" value="1"/>
</dbReference>
<dbReference type="Proteomes" id="UP000430345">
    <property type="component" value="Unassembled WGS sequence"/>
</dbReference>
<evidence type="ECO:0000256" key="1">
    <source>
        <dbReference type="ARBA" id="ARBA00022729"/>
    </source>
</evidence>
<dbReference type="InterPro" id="IPR011098">
    <property type="entry name" value="G5_dom"/>
</dbReference>
<keyword evidence="1" id="KW-0732">Signal</keyword>
<evidence type="ECO:0000313" key="3">
    <source>
        <dbReference type="EMBL" id="MPQ43445.1"/>
    </source>
</evidence>
<accession>A0A6I1MJ83</accession>
<dbReference type="InterPro" id="IPR051933">
    <property type="entry name" value="Resuscitation_pf_RpfB"/>
</dbReference>
<dbReference type="PROSITE" id="PS51109">
    <property type="entry name" value="G5"/>
    <property type="match status" value="1"/>
</dbReference>
<dbReference type="Gene3D" id="2.20.230.10">
    <property type="entry name" value="Resuscitation-promoting factor rpfb"/>
    <property type="match status" value="1"/>
</dbReference>
<dbReference type="SMART" id="SM01208">
    <property type="entry name" value="G5"/>
    <property type="match status" value="1"/>
</dbReference>
<protein>
    <submittedName>
        <fullName evidence="3">DUF348 domain-containing protein</fullName>
    </submittedName>
</protein>
<dbReference type="Gene3D" id="2.40.40.10">
    <property type="entry name" value="RlpA-like domain"/>
    <property type="match status" value="1"/>
</dbReference>
<dbReference type="InterPro" id="IPR010611">
    <property type="entry name" value="3D_dom"/>
</dbReference>
<evidence type="ECO:0000313" key="4">
    <source>
        <dbReference type="Proteomes" id="UP000430345"/>
    </source>
</evidence>
<dbReference type="InterPro" id="IPR036908">
    <property type="entry name" value="RlpA-like_sf"/>
</dbReference>
<keyword evidence="4" id="KW-1185">Reference proteome</keyword>
<dbReference type="InterPro" id="IPR007137">
    <property type="entry name" value="DUF348"/>
</dbReference>
<dbReference type="CDD" id="cd22786">
    <property type="entry name" value="DPBB_YuiC-like"/>
    <property type="match status" value="1"/>
</dbReference>
<dbReference type="GO" id="GO:0019867">
    <property type="term" value="C:outer membrane"/>
    <property type="evidence" value="ECO:0007669"/>
    <property type="project" value="InterPro"/>
</dbReference>
<dbReference type="SUPFAM" id="SSF50685">
    <property type="entry name" value="Barwin-like endoglucanases"/>
    <property type="match status" value="1"/>
</dbReference>
<sequence>MTKKLKDYFSRKKINKKIFITSALLLIIGASLGLSFKKTIIVVVDGEERKVTTYKGTVQGALHDQKLFLAPKDKVEPELDSKISNNDTIKINRAVNLTVNVDGKKLNLVSAEDTVKNMIASEGISLNKDDKVLPSLDEKLEDGVSVEIIRVDVKEVKEILPIAHETSITHDDTLLDTYTKVLKEGKDGEKEVINKVVFENGKEVSKTVLSESVKTEPIAKEVVQGTLKTLSVNRGGNAINYKKQLTNVKATAYSPINGAKTAYTASGMKATRNPNGYSTIAVDPSIIPLGTKVYVEGYGYAIAADTGSNVKGNFIDVFFNEFKEACNWGVKYLNVYILE</sequence>
<dbReference type="Pfam" id="PF03990">
    <property type="entry name" value="DUF348"/>
    <property type="match status" value="2"/>
</dbReference>
<dbReference type="EMBL" id="WHJC01000068">
    <property type="protein sequence ID" value="MPQ43445.1"/>
    <property type="molecule type" value="Genomic_DNA"/>
</dbReference>
<gene>
    <name evidence="3" type="ORF">GBZ86_06690</name>
</gene>
<dbReference type="AlphaFoldDB" id="A0A6I1MJ83"/>